<dbReference type="HAMAP" id="MF_02217">
    <property type="entry name" value="TrmR_methyltr"/>
    <property type="match status" value="1"/>
</dbReference>
<sequence length="215" mass="24078">MKDDIHGYIESLLMPREGLPSEMEQYAAEHHVPIMEPVGMDTLLSMLKLQNPARLLEIGTAIGYSALRMAEAVPGLHITTIERDEDRFEKANEYINRSGNQDRIHILFGDALELAEKAAENGPFDAIFIDAAKGQYRRFFELYVPMLKQGGVIYSDNVLFKGYAAGALAPSKRIEKMAQKITDYNEWLMAHPGYDTSIIPSGDGIAISIKRSEEK</sequence>
<comment type="caution">
    <text evidence="5">The sequence shown here is derived from an EMBL/GenBank/DDBJ whole genome shotgun (WGS) entry which is preliminary data.</text>
</comment>
<name>A0A1E7DMI9_9BACI</name>
<dbReference type="OrthoDB" id="9799672at2"/>
<dbReference type="PANTHER" id="PTHR10509:SF14">
    <property type="entry name" value="CAFFEOYL-COA O-METHYLTRANSFERASE 3-RELATED"/>
    <property type="match status" value="1"/>
</dbReference>
<keyword evidence="4" id="KW-0479">Metal-binding</keyword>
<comment type="catalytic activity">
    <reaction evidence="4">
        <text>5-hydroxyuridine(34) in tRNA + S-adenosyl-L-methionine = 5-methoxyuridine(34) in tRNA + S-adenosyl-L-homocysteine + H(+)</text>
        <dbReference type="Rhea" id="RHEA:60524"/>
        <dbReference type="Rhea" id="RHEA-COMP:13381"/>
        <dbReference type="Rhea" id="RHEA-COMP:15591"/>
        <dbReference type="ChEBI" id="CHEBI:15378"/>
        <dbReference type="ChEBI" id="CHEBI:57856"/>
        <dbReference type="ChEBI" id="CHEBI:59789"/>
        <dbReference type="ChEBI" id="CHEBI:136877"/>
        <dbReference type="ChEBI" id="CHEBI:143860"/>
    </reaction>
</comment>
<accession>A0A1E7DMI9</accession>
<feature type="binding site" evidence="4">
    <location>
        <position position="82"/>
    </location>
    <ligand>
        <name>S-adenosyl-L-methionine</name>
        <dbReference type="ChEBI" id="CHEBI:59789"/>
    </ligand>
</feature>
<dbReference type="GO" id="GO:0000287">
    <property type="term" value="F:magnesium ion binding"/>
    <property type="evidence" value="ECO:0007669"/>
    <property type="project" value="UniProtKB-UniRule"/>
</dbReference>
<keyword evidence="4" id="KW-0819">tRNA processing</keyword>
<dbReference type="STRING" id="1714016.BA724_08365"/>
<feature type="binding site" evidence="4">
    <location>
        <position position="156"/>
    </location>
    <ligand>
        <name>Mg(2+)</name>
        <dbReference type="ChEBI" id="CHEBI:18420"/>
    </ligand>
</feature>
<dbReference type="GO" id="GO:0016300">
    <property type="term" value="F:tRNA (uridine) methyltransferase activity"/>
    <property type="evidence" value="ECO:0007669"/>
    <property type="project" value="UniProtKB-UniRule"/>
</dbReference>
<keyword evidence="6" id="KW-1185">Reference proteome</keyword>
<evidence type="ECO:0000256" key="4">
    <source>
        <dbReference type="HAMAP-Rule" id="MF_02217"/>
    </source>
</evidence>
<feature type="binding site" evidence="4">
    <location>
        <position position="35"/>
    </location>
    <ligand>
        <name>S-adenosyl-L-methionine</name>
        <dbReference type="ChEBI" id="CHEBI:59789"/>
    </ligand>
</feature>
<keyword evidence="4" id="KW-0460">Magnesium</keyword>
<dbReference type="EC" id="2.1.1.-" evidence="4"/>
<dbReference type="InterPro" id="IPR029063">
    <property type="entry name" value="SAM-dependent_MTases_sf"/>
</dbReference>
<keyword evidence="3 4" id="KW-0949">S-adenosyl-L-methionine</keyword>
<comment type="subunit">
    <text evidence="4">Homodimer.</text>
</comment>
<keyword evidence="1 4" id="KW-0489">Methyltransferase</keyword>
<dbReference type="RefSeq" id="WP_069938893.1">
    <property type="nucleotide sequence ID" value="NZ_MAMP01000022.1"/>
</dbReference>
<feature type="binding site" evidence="4">
    <location>
        <position position="65"/>
    </location>
    <ligand>
        <name>S-adenosyl-L-methionine</name>
        <dbReference type="ChEBI" id="CHEBI:59789"/>
    </ligand>
</feature>
<comment type="function">
    <text evidence="4">Catalyzes the methylation of 5-hydroxyuridine (ho5U) to form 5-methoxyuridine (mo5U) at position 34 in tRNAs.</text>
</comment>
<dbReference type="CDD" id="cd02440">
    <property type="entry name" value="AdoMet_MTases"/>
    <property type="match status" value="1"/>
</dbReference>
<proteinExistence type="inferred from homology"/>
<dbReference type="Proteomes" id="UP000095658">
    <property type="component" value="Unassembled WGS sequence"/>
</dbReference>
<dbReference type="SUPFAM" id="SSF53335">
    <property type="entry name" value="S-adenosyl-L-methionine-dependent methyltransferases"/>
    <property type="match status" value="1"/>
</dbReference>
<protein>
    <recommendedName>
        <fullName evidence="4">tRNA 5-hydroxyuridine methyltransferase</fullName>
        <ecNumber evidence="4">2.1.1.-</ecNumber>
    </recommendedName>
    <alternativeName>
        <fullName evidence="4">ho5U methyltransferase</fullName>
    </alternativeName>
</protein>
<evidence type="ECO:0000256" key="3">
    <source>
        <dbReference type="ARBA" id="ARBA00022691"/>
    </source>
</evidence>
<comment type="similarity">
    <text evidence="4">Belongs to the class I-like SAM-binding methyltransferase superfamily. Cation-dependent O-methyltransferase family.</text>
</comment>
<evidence type="ECO:0000313" key="6">
    <source>
        <dbReference type="Proteomes" id="UP000095658"/>
    </source>
</evidence>
<dbReference type="GO" id="GO:0030488">
    <property type="term" value="P:tRNA methylation"/>
    <property type="evidence" value="ECO:0007669"/>
    <property type="project" value="UniProtKB-UniRule"/>
</dbReference>
<feature type="binding site" evidence="4">
    <location>
        <begin position="110"/>
        <end position="111"/>
    </location>
    <ligand>
        <name>S-adenosyl-L-methionine</name>
        <dbReference type="ChEBI" id="CHEBI:59789"/>
    </ligand>
</feature>
<gene>
    <name evidence="4" type="primary">trmR</name>
    <name evidence="5" type="ORF">BA724_08365</name>
</gene>
<dbReference type="Pfam" id="PF01596">
    <property type="entry name" value="Methyltransf_3"/>
    <property type="match status" value="1"/>
</dbReference>
<reference evidence="5 6" key="1">
    <citation type="submission" date="2016-06" db="EMBL/GenBank/DDBJ databases">
        <title>Domibacillus iocasae genome sequencing.</title>
        <authorList>
            <person name="Verma A."/>
            <person name="Pal Y."/>
            <person name="Ojha A.K."/>
            <person name="Krishnamurthi S."/>
        </authorList>
    </citation>
    <scope>NUCLEOTIDE SEQUENCE [LARGE SCALE GENOMIC DNA]</scope>
    <source>
        <strain evidence="5 6">DSM 29979</strain>
    </source>
</reference>
<dbReference type="PROSITE" id="PS51682">
    <property type="entry name" value="SAM_OMT_I"/>
    <property type="match status" value="1"/>
</dbReference>
<organism evidence="5 6">
    <name type="scientific">Domibacillus iocasae</name>
    <dbReference type="NCBI Taxonomy" id="1714016"/>
    <lineage>
        <taxon>Bacteria</taxon>
        <taxon>Bacillati</taxon>
        <taxon>Bacillota</taxon>
        <taxon>Bacilli</taxon>
        <taxon>Bacillales</taxon>
        <taxon>Bacillaceae</taxon>
        <taxon>Domibacillus</taxon>
    </lineage>
</organism>
<feature type="binding site" evidence="4">
    <location>
        <position position="157"/>
    </location>
    <ligand>
        <name>Mg(2+)</name>
        <dbReference type="ChEBI" id="CHEBI:18420"/>
    </ligand>
</feature>
<dbReference type="InterPro" id="IPR050362">
    <property type="entry name" value="Cation-dep_OMT"/>
</dbReference>
<dbReference type="EMBL" id="MAMP01000022">
    <property type="protein sequence ID" value="OES44291.1"/>
    <property type="molecule type" value="Genomic_DNA"/>
</dbReference>
<dbReference type="InterPro" id="IPR043675">
    <property type="entry name" value="TrmR_methyltr"/>
</dbReference>
<evidence type="ECO:0000313" key="5">
    <source>
        <dbReference type="EMBL" id="OES44291.1"/>
    </source>
</evidence>
<evidence type="ECO:0000256" key="1">
    <source>
        <dbReference type="ARBA" id="ARBA00022603"/>
    </source>
</evidence>
<keyword evidence="2 4" id="KW-0808">Transferase</keyword>
<dbReference type="GO" id="GO:0008757">
    <property type="term" value="F:S-adenosylmethionine-dependent methyltransferase activity"/>
    <property type="evidence" value="ECO:0007669"/>
    <property type="project" value="TreeGrafter"/>
</dbReference>
<dbReference type="InterPro" id="IPR002935">
    <property type="entry name" value="SAM_O-MeTrfase"/>
</dbReference>
<evidence type="ECO:0000256" key="2">
    <source>
        <dbReference type="ARBA" id="ARBA00022679"/>
    </source>
</evidence>
<feature type="binding site" evidence="4">
    <location>
        <position position="130"/>
    </location>
    <ligand>
        <name>Mg(2+)</name>
        <dbReference type="ChEBI" id="CHEBI:18420"/>
    </ligand>
</feature>
<dbReference type="AlphaFoldDB" id="A0A1E7DMI9"/>
<feature type="binding site" evidence="4">
    <location>
        <position position="130"/>
    </location>
    <ligand>
        <name>S-adenosyl-L-methionine</name>
        <dbReference type="ChEBI" id="CHEBI:59789"/>
    </ligand>
</feature>
<dbReference type="Gene3D" id="3.40.50.150">
    <property type="entry name" value="Vaccinia Virus protein VP39"/>
    <property type="match status" value="1"/>
</dbReference>
<dbReference type="GO" id="GO:0008171">
    <property type="term" value="F:O-methyltransferase activity"/>
    <property type="evidence" value="ECO:0007669"/>
    <property type="project" value="InterPro"/>
</dbReference>
<dbReference type="PANTHER" id="PTHR10509">
    <property type="entry name" value="O-METHYLTRANSFERASE-RELATED"/>
    <property type="match status" value="1"/>
</dbReference>